<evidence type="ECO:0000313" key="8">
    <source>
        <dbReference type="EMBL" id="WQJ53953.1"/>
    </source>
</evidence>
<protein>
    <recommendedName>
        <fullName evidence="6">PhoH-like protein</fullName>
    </recommendedName>
</protein>
<keyword evidence="9" id="KW-1185">Reference proteome</keyword>
<organism evidence="8 9">
    <name type="scientific">phage Lak_Megaphage_Sonny</name>
    <dbReference type="NCBI Taxonomy" id="3109229"/>
    <lineage>
        <taxon>Viruses</taxon>
        <taxon>Duplodnaviria</taxon>
        <taxon>Heunggongvirae</taxon>
        <taxon>Uroviricota</taxon>
        <taxon>Caudoviricetes</taxon>
        <taxon>Caudoviricetes code 15 clade</taxon>
    </lineage>
</organism>
<evidence type="ECO:0000256" key="2">
    <source>
        <dbReference type="ARBA" id="ARBA00010393"/>
    </source>
</evidence>
<accession>A0ABZ0Z7G1</accession>
<name>A0ABZ0Z7G1_9CAUD</name>
<sequence>MSNGKSKKVKDTKQQFEYVEEPQKFHVKPLKCMNAKQKEFVKAVNDHEVTIVSGIAGCGKTYLACAIALKMLEKKKIDKIILVKSVTEIPGEELGFRPGTEYEKISVFMMSYFGNIDKIIGHDQRKALVNEGKIQLQPLSTIRGVQFDKSFVIIDECQNITMDTFKSIITRIGQDSIYCIMGDTEQVDLKNKKNSALIKIMEIFKDDPLIGIVEFTDTDCVRNKIITPILNKLRSYEESKGT</sequence>
<evidence type="ECO:0000256" key="3">
    <source>
        <dbReference type="ARBA" id="ARBA00022490"/>
    </source>
</evidence>
<dbReference type="InterPro" id="IPR003714">
    <property type="entry name" value="PhoH"/>
</dbReference>
<dbReference type="PANTHER" id="PTHR30473">
    <property type="entry name" value="PROTEIN PHOH"/>
    <property type="match status" value="1"/>
</dbReference>
<reference evidence="8 9" key="1">
    <citation type="submission" date="2023-11" db="EMBL/GenBank/DDBJ databases">
        <authorList>
            <person name="Cook R."/>
            <person name="Crisci M."/>
            <person name="Pye H."/>
            <person name="Adriaenssens E."/>
            <person name="Santini J."/>
        </authorList>
    </citation>
    <scope>NUCLEOTIDE SEQUENCE [LARGE SCALE GENOMIC DNA]</scope>
    <source>
        <strain evidence="8">Lak_Megaphage_Sonny</strain>
    </source>
</reference>
<dbReference type="EMBL" id="OR769223">
    <property type="protein sequence ID" value="WQJ53953.1"/>
    <property type="molecule type" value="Genomic_DNA"/>
</dbReference>
<evidence type="ECO:0000256" key="4">
    <source>
        <dbReference type="ARBA" id="ARBA00022741"/>
    </source>
</evidence>
<dbReference type="InterPro" id="IPR051451">
    <property type="entry name" value="PhoH2-like"/>
</dbReference>
<evidence type="ECO:0000259" key="7">
    <source>
        <dbReference type="Pfam" id="PF02562"/>
    </source>
</evidence>
<keyword evidence="4" id="KW-0547">Nucleotide-binding</keyword>
<dbReference type="PANTHER" id="PTHR30473:SF1">
    <property type="entry name" value="PHOH-LIKE PROTEIN"/>
    <property type="match status" value="1"/>
</dbReference>
<evidence type="ECO:0000256" key="1">
    <source>
        <dbReference type="ARBA" id="ARBA00004496"/>
    </source>
</evidence>
<dbReference type="Pfam" id="PF02562">
    <property type="entry name" value="PhoH"/>
    <property type="match status" value="1"/>
</dbReference>
<dbReference type="Gene3D" id="3.40.50.300">
    <property type="entry name" value="P-loop containing nucleotide triphosphate hydrolases"/>
    <property type="match status" value="1"/>
</dbReference>
<evidence type="ECO:0000256" key="5">
    <source>
        <dbReference type="ARBA" id="ARBA00022840"/>
    </source>
</evidence>
<feature type="domain" description="PhoH-like protein" evidence="7">
    <location>
        <begin position="30"/>
        <end position="231"/>
    </location>
</feature>
<keyword evidence="5" id="KW-0067">ATP-binding</keyword>
<evidence type="ECO:0000313" key="9">
    <source>
        <dbReference type="Proteomes" id="UP001358193"/>
    </source>
</evidence>
<keyword evidence="3" id="KW-0963">Cytoplasm</keyword>
<dbReference type="InterPro" id="IPR027417">
    <property type="entry name" value="P-loop_NTPase"/>
</dbReference>
<dbReference type="Proteomes" id="UP001358193">
    <property type="component" value="Segment"/>
</dbReference>
<dbReference type="SUPFAM" id="SSF52540">
    <property type="entry name" value="P-loop containing nucleoside triphosphate hydrolases"/>
    <property type="match status" value="1"/>
</dbReference>
<proteinExistence type="inferred from homology"/>
<evidence type="ECO:0000256" key="6">
    <source>
        <dbReference type="ARBA" id="ARBA00039970"/>
    </source>
</evidence>
<comment type="similarity">
    <text evidence="2">Belongs to the PhoH family.</text>
</comment>
<comment type="subcellular location">
    <subcellularLocation>
        <location evidence="1">Cytoplasm</location>
    </subcellularLocation>
</comment>